<protein>
    <recommendedName>
        <fullName evidence="7">Aminotransferase class I/classII large domain-containing protein</fullName>
    </recommendedName>
</protein>
<comment type="subunit">
    <text evidence="3">Homodimer.</text>
</comment>
<name>A0A1H5ZCG0_9ACTN</name>
<dbReference type="RefSeq" id="WP_103885658.1">
    <property type="nucleotide sequence ID" value="NZ_FNVU01000004.1"/>
</dbReference>
<keyword evidence="6" id="KW-0663">Pyridoxal phosphate</keyword>
<organism evidence="8 9">
    <name type="scientific">Actinacidiphila yanglinensis</name>
    <dbReference type="NCBI Taxonomy" id="310779"/>
    <lineage>
        <taxon>Bacteria</taxon>
        <taxon>Bacillati</taxon>
        <taxon>Actinomycetota</taxon>
        <taxon>Actinomycetes</taxon>
        <taxon>Kitasatosporales</taxon>
        <taxon>Streptomycetaceae</taxon>
        <taxon>Actinacidiphila</taxon>
    </lineage>
</organism>
<dbReference type="Gene3D" id="3.40.640.10">
    <property type="entry name" value="Type I PLP-dependent aspartate aminotransferase-like (Major domain)"/>
    <property type="match status" value="1"/>
</dbReference>
<reference evidence="8 9" key="1">
    <citation type="submission" date="2016-10" db="EMBL/GenBank/DDBJ databases">
        <authorList>
            <person name="de Groot N.N."/>
        </authorList>
    </citation>
    <scope>NUCLEOTIDE SEQUENCE [LARGE SCALE GENOMIC DNA]</scope>
    <source>
        <strain evidence="8 9">CGMCC 4.2023</strain>
    </source>
</reference>
<evidence type="ECO:0000313" key="8">
    <source>
        <dbReference type="EMBL" id="SEG33327.1"/>
    </source>
</evidence>
<dbReference type="OrthoDB" id="199743at2"/>
<comment type="similarity">
    <text evidence="2">Belongs to the class-I pyridoxal-phosphate-dependent aminotransferase family.</text>
</comment>
<accession>A0A1H5ZCG0</accession>
<evidence type="ECO:0000256" key="1">
    <source>
        <dbReference type="ARBA" id="ARBA00001933"/>
    </source>
</evidence>
<dbReference type="InterPro" id="IPR015424">
    <property type="entry name" value="PyrdxlP-dep_Trfase"/>
</dbReference>
<evidence type="ECO:0000256" key="3">
    <source>
        <dbReference type="ARBA" id="ARBA00011738"/>
    </source>
</evidence>
<dbReference type="InterPro" id="IPR004839">
    <property type="entry name" value="Aminotransferase_I/II_large"/>
</dbReference>
<dbReference type="EMBL" id="FNVU01000004">
    <property type="protein sequence ID" value="SEG33327.1"/>
    <property type="molecule type" value="Genomic_DNA"/>
</dbReference>
<dbReference type="InterPro" id="IPR015422">
    <property type="entry name" value="PyrdxlP-dep_Trfase_small"/>
</dbReference>
<proteinExistence type="inferred from homology"/>
<sequence length="399" mass="42585">MTTTRGALPELAGRVRSVGASPVREILALTARPEVISFAGGLPAPELFDAVGLRDAYDRVLAERPGQVLQYSTTEGDPALRAAIATRLAGRGLPTEPDDLLVTGGSQQALTLIATALLEPGDTVLVENPTYLAALQCFGFAGARVVPVPTDADGVLPDALEELVRVERPKLLYLIPNFQNPTGRTLPSARRAAVASIAGRHGLWIVEDDPYGELRFEGEHRPPVASYDEAADRTVLLGSFSKVMAPGLRLGWLRAPAALRRACVIAKQAADLHTSTVDQAAAARYLADNDLDAHLDRVRTAYRSRRDALLAGLPDALPAGSGWNRPEGGMFVWVRLPDRLDATALLADAVAHDVAYVPGAPFFAADPDPATLRMSFTTHTPGEIGEGLSRLAKVFRQAF</sequence>
<dbReference type="InterPro" id="IPR050859">
    <property type="entry name" value="Class-I_PLP-dep_aminotransf"/>
</dbReference>
<dbReference type="Gene3D" id="3.90.1150.10">
    <property type="entry name" value="Aspartate Aminotransferase, domain 1"/>
    <property type="match status" value="1"/>
</dbReference>
<evidence type="ECO:0000256" key="6">
    <source>
        <dbReference type="ARBA" id="ARBA00022898"/>
    </source>
</evidence>
<evidence type="ECO:0000313" key="9">
    <source>
        <dbReference type="Proteomes" id="UP000236754"/>
    </source>
</evidence>
<dbReference type="AlphaFoldDB" id="A0A1H5ZCG0"/>
<keyword evidence="5" id="KW-0808">Transferase</keyword>
<evidence type="ECO:0000256" key="2">
    <source>
        <dbReference type="ARBA" id="ARBA00007441"/>
    </source>
</evidence>
<dbReference type="PANTHER" id="PTHR42790:SF19">
    <property type="entry name" value="KYNURENINE_ALPHA-AMINOADIPATE AMINOTRANSFERASE, MITOCHONDRIAL"/>
    <property type="match status" value="1"/>
</dbReference>
<dbReference type="CDD" id="cd00609">
    <property type="entry name" value="AAT_like"/>
    <property type="match status" value="1"/>
</dbReference>
<dbReference type="Proteomes" id="UP000236754">
    <property type="component" value="Unassembled WGS sequence"/>
</dbReference>
<dbReference type="GO" id="GO:1901605">
    <property type="term" value="P:alpha-amino acid metabolic process"/>
    <property type="evidence" value="ECO:0007669"/>
    <property type="project" value="TreeGrafter"/>
</dbReference>
<dbReference type="GO" id="GO:0008483">
    <property type="term" value="F:transaminase activity"/>
    <property type="evidence" value="ECO:0007669"/>
    <property type="project" value="UniProtKB-KW"/>
</dbReference>
<evidence type="ECO:0000256" key="5">
    <source>
        <dbReference type="ARBA" id="ARBA00022679"/>
    </source>
</evidence>
<gene>
    <name evidence="8" type="ORF">SAMN05216223_104400</name>
</gene>
<dbReference type="FunFam" id="3.40.640.10:FF:000053">
    <property type="entry name" value="Aminotransferase, class I"/>
    <property type="match status" value="1"/>
</dbReference>
<keyword evidence="4" id="KW-0032">Aminotransferase</keyword>
<evidence type="ECO:0000259" key="7">
    <source>
        <dbReference type="Pfam" id="PF00155"/>
    </source>
</evidence>
<feature type="domain" description="Aminotransferase class I/classII large" evidence="7">
    <location>
        <begin position="62"/>
        <end position="391"/>
    </location>
</feature>
<dbReference type="Pfam" id="PF00155">
    <property type="entry name" value="Aminotran_1_2"/>
    <property type="match status" value="1"/>
</dbReference>
<comment type="cofactor">
    <cofactor evidence="1">
        <name>pyridoxal 5'-phosphate</name>
        <dbReference type="ChEBI" id="CHEBI:597326"/>
    </cofactor>
</comment>
<dbReference type="InterPro" id="IPR015421">
    <property type="entry name" value="PyrdxlP-dep_Trfase_major"/>
</dbReference>
<keyword evidence="9" id="KW-1185">Reference proteome</keyword>
<evidence type="ECO:0000256" key="4">
    <source>
        <dbReference type="ARBA" id="ARBA00022576"/>
    </source>
</evidence>
<dbReference type="SUPFAM" id="SSF53383">
    <property type="entry name" value="PLP-dependent transferases"/>
    <property type="match status" value="1"/>
</dbReference>
<dbReference type="PANTHER" id="PTHR42790">
    <property type="entry name" value="AMINOTRANSFERASE"/>
    <property type="match status" value="1"/>
</dbReference>
<dbReference type="GO" id="GO:0030170">
    <property type="term" value="F:pyridoxal phosphate binding"/>
    <property type="evidence" value="ECO:0007669"/>
    <property type="project" value="InterPro"/>
</dbReference>